<reference evidence="2 3" key="1">
    <citation type="submission" date="2016-10" db="EMBL/GenBank/DDBJ databases">
        <authorList>
            <person name="de Groot N.N."/>
        </authorList>
    </citation>
    <scope>NUCLEOTIDE SEQUENCE [LARGE SCALE GENOMIC DNA]</scope>
    <source>
        <strain evidence="2 3">DSM 17074</strain>
    </source>
</reference>
<evidence type="ECO:0000313" key="1">
    <source>
        <dbReference type="EMBL" id="GEM04137.1"/>
    </source>
</evidence>
<proteinExistence type="predicted"/>
<gene>
    <name evidence="1" type="ORF">HMI01_11250</name>
    <name evidence="2" type="ORF">SAMN05421668_10918</name>
</gene>
<dbReference type="AlphaFoldDB" id="A0A1I6SG22"/>
<evidence type="ECO:0000313" key="3">
    <source>
        <dbReference type="Proteomes" id="UP000199139"/>
    </source>
</evidence>
<name>A0A1I6SG22_9BACI</name>
<evidence type="ECO:0000313" key="2">
    <source>
        <dbReference type="EMBL" id="SFS75859.1"/>
    </source>
</evidence>
<reference evidence="1 4" key="2">
    <citation type="submission" date="2019-07" db="EMBL/GenBank/DDBJ databases">
        <title>Whole genome shotgun sequence of Halolactibacillus miurensis NBRC 100873.</title>
        <authorList>
            <person name="Hosoyama A."/>
            <person name="Uohara A."/>
            <person name="Ohji S."/>
            <person name="Ichikawa N."/>
        </authorList>
    </citation>
    <scope>NUCLEOTIDE SEQUENCE [LARGE SCALE GENOMIC DNA]</scope>
    <source>
        <strain evidence="1 4">NBRC 100873</strain>
    </source>
</reference>
<dbReference type="Proteomes" id="UP000199139">
    <property type="component" value="Unassembled WGS sequence"/>
</dbReference>
<dbReference type="EMBL" id="FPAI01000009">
    <property type="protein sequence ID" value="SFS75859.1"/>
    <property type="molecule type" value="Genomic_DNA"/>
</dbReference>
<sequence length="59" mass="6899">MTEYAVYRGDEFIIVGTLEECAERLNTSEQMIKYYSYPSQKKRSEGTNKILVERLDDDA</sequence>
<organism evidence="2 3">
    <name type="scientific">Halolactibacillus miurensis</name>
    <dbReference type="NCBI Taxonomy" id="306541"/>
    <lineage>
        <taxon>Bacteria</taxon>
        <taxon>Bacillati</taxon>
        <taxon>Bacillota</taxon>
        <taxon>Bacilli</taxon>
        <taxon>Bacillales</taxon>
        <taxon>Bacillaceae</taxon>
        <taxon>Halolactibacillus</taxon>
    </lineage>
</organism>
<dbReference type="OrthoDB" id="2156961at2"/>
<dbReference type="EMBL" id="BJWJ01000008">
    <property type="protein sequence ID" value="GEM04137.1"/>
    <property type="molecule type" value="Genomic_DNA"/>
</dbReference>
<dbReference type="STRING" id="306541.SAMN05421668_10918"/>
<dbReference type="RefSeq" id="WP_089853829.1">
    <property type="nucleotide sequence ID" value="NZ_BJWJ01000008.1"/>
</dbReference>
<keyword evidence="4" id="KW-1185">Reference proteome</keyword>
<evidence type="ECO:0000313" key="4">
    <source>
        <dbReference type="Proteomes" id="UP000321773"/>
    </source>
</evidence>
<protein>
    <submittedName>
        <fullName evidence="2">Uncharacterized protein</fullName>
    </submittedName>
</protein>
<dbReference type="Proteomes" id="UP000321773">
    <property type="component" value="Unassembled WGS sequence"/>
</dbReference>
<accession>A0A1I6SG22</accession>